<evidence type="ECO:0000256" key="2">
    <source>
        <dbReference type="SAM" id="SignalP"/>
    </source>
</evidence>
<organism evidence="4 5">
    <name type="scientific">Neoarthrinium moseri</name>
    <dbReference type="NCBI Taxonomy" id="1658444"/>
    <lineage>
        <taxon>Eukaryota</taxon>
        <taxon>Fungi</taxon>
        <taxon>Dikarya</taxon>
        <taxon>Ascomycota</taxon>
        <taxon>Pezizomycotina</taxon>
        <taxon>Sordariomycetes</taxon>
        <taxon>Xylariomycetidae</taxon>
        <taxon>Amphisphaeriales</taxon>
        <taxon>Apiosporaceae</taxon>
        <taxon>Neoarthrinium</taxon>
    </lineage>
</organism>
<dbReference type="Gene3D" id="2.60.120.1620">
    <property type="match status" value="1"/>
</dbReference>
<dbReference type="Proteomes" id="UP000829685">
    <property type="component" value="Unassembled WGS sequence"/>
</dbReference>
<dbReference type="InterPro" id="IPR031924">
    <property type="entry name" value="GH115"/>
</dbReference>
<dbReference type="InterPro" id="IPR041437">
    <property type="entry name" value="GH115_C"/>
</dbReference>
<keyword evidence="2" id="KW-0732">Signal</keyword>
<dbReference type="PANTHER" id="PTHR37842">
    <property type="match status" value="1"/>
</dbReference>
<dbReference type="GO" id="GO:0016787">
    <property type="term" value="F:hydrolase activity"/>
    <property type="evidence" value="ECO:0007669"/>
    <property type="project" value="UniProtKB-KW"/>
</dbReference>
<evidence type="ECO:0000256" key="1">
    <source>
        <dbReference type="ARBA" id="ARBA00022801"/>
    </source>
</evidence>
<dbReference type="Pfam" id="PF15979">
    <property type="entry name" value="Glyco_hydro_115"/>
    <property type="match status" value="1"/>
</dbReference>
<reference evidence="4" key="1">
    <citation type="submission" date="2021-03" db="EMBL/GenBank/DDBJ databases">
        <title>Revisited historic fungal species revealed as producer of novel bioactive compounds through whole genome sequencing and comparative genomics.</title>
        <authorList>
            <person name="Vignolle G.A."/>
            <person name="Hochenegger N."/>
            <person name="Mach R.L."/>
            <person name="Mach-Aigner A.R."/>
            <person name="Javad Rahimi M."/>
            <person name="Salim K.A."/>
            <person name="Chan C.M."/>
            <person name="Lim L.B.L."/>
            <person name="Cai F."/>
            <person name="Druzhinina I.S."/>
            <person name="U'Ren J.M."/>
            <person name="Derntl C."/>
        </authorList>
    </citation>
    <scope>NUCLEOTIDE SEQUENCE</scope>
    <source>
        <strain evidence="4">TUCIM 5799</strain>
    </source>
</reference>
<proteinExistence type="predicted"/>
<dbReference type="Gene3D" id="3.20.20.520">
    <property type="entry name" value="Glycosyl hydrolase family 115"/>
    <property type="match status" value="1"/>
</dbReference>
<evidence type="ECO:0000313" key="4">
    <source>
        <dbReference type="EMBL" id="KAI1867592.1"/>
    </source>
</evidence>
<dbReference type="InterPro" id="IPR029018">
    <property type="entry name" value="Hex-like_dom2"/>
</dbReference>
<keyword evidence="5" id="KW-1185">Reference proteome</keyword>
<accession>A0A9P9WKN2</accession>
<sequence>MCWPTFLFLWFSAISLALLEERFVAFDNSAGAFPIHDAAIAFASDDPVGVRIAVDSIVGDIEQITGKRPAAFGVTEDNATVPNFGRNIIIAGTLDSSLLKGLIRTGKLEISDIKGKWETFKTTIIEQPWTGVDKGLLIAGSDKRGVMFGLYTLAEQCGQSPFHWWADVPAEKHKEIYALPVTTIHGEPSVRYRGLFINDEAPALTGWWSKVNGENHYPLNTEFYRHVFDMLLRLKANFMWPAMWKSSVPKPGNVFFTDDPGNIQLANDYGIVISTSHHEPMQRATNEWNETMVGPWDWEENKANVTAFMEDGIRRTRMNESYYTLGMRGPGDGPIQGDDPIGVLEDVFQTQQEMFSNYYGNASTVNKVWTIYKEVMTYYAAGLTPPDDVTLMFTDDNWGNIQRLPLANETTRSGGIGLYYHLEYVGVPKSYKWQNTNNLPKVYKELSQAYERGADRIWVINVADIKPLEVPFGFVMDLAWNTSSISFESIPRYLNALATREFGSEQAEEISSIIMEHSRLIGRRKYEATQAKTYSVLHYNENERVLSEWRSLAQRVSSVAGLIPGDRKDAFWHHVQYPVHSGYTYHAVVLGLGRNQQIGFEKRNSANDVASEVLQHFESDFDLIEQYDSIAGGKWTGILAQPKYDQYGTASRDWSEPTKDVVTGLWYVQLRQNSTYSFGNLGIYAEGCESAQNQGRSLPSVDESAPTGQSASQRAYAPILPIMDPYGKGVWNVDLFHRGDYRVPIKWSTEIPFDWIVVSPSSGEISQAELEQRLNVSIIWDKVPSGFQEEVSFKINYNTVPWFDLVRLPIVNYNVPDGFTGFPETSGVISIESPHFQRASEGDVSFASIPYLGTRSDSGSLALRPYKGARDSITAAQAAWVEYDIYLYNNSFPLNATIYVNSALDTDPTLKMQFLLTLDANDTGIGWTRLLGDPAKPGDTPPGWSSTVADYVWTRNITFGNITAGKHTLRWQANSPEVYLEKIVLNTRGGLQSSYLGPSETTWLQ</sequence>
<dbReference type="Pfam" id="PF17829">
    <property type="entry name" value="GH115_C"/>
    <property type="match status" value="1"/>
</dbReference>
<protein>
    <recommendedName>
        <fullName evidence="3">Gylcosyl hydrolase 115 C-terminal domain-containing protein</fullName>
    </recommendedName>
</protein>
<feature type="chain" id="PRO_5040496289" description="Gylcosyl hydrolase 115 C-terminal domain-containing protein" evidence="2">
    <location>
        <begin position="18"/>
        <end position="1005"/>
    </location>
</feature>
<keyword evidence="1" id="KW-0378">Hydrolase</keyword>
<dbReference type="InterPro" id="IPR042301">
    <property type="entry name" value="GH115_sf"/>
</dbReference>
<dbReference type="AlphaFoldDB" id="A0A9P9WKN2"/>
<evidence type="ECO:0000313" key="5">
    <source>
        <dbReference type="Proteomes" id="UP000829685"/>
    </source>
</evidence>
<dbReference type="EMBL" id="JAFIMR010000018">
    <property type="protein sequence ID" value="KAI1867592.1"/>
    <property type="molecule type" value="Genomic_DNA"/>
</dbReference>
<gene>
    <name evidence="4" type="ORF">JX265_007394</name>
</gene>
<dbReference type="PANTHER" id="PTHR37842:SF2">
    <property type="entry name" value="GYLCOSYL HYDROLASE 115 C-TERMINAL DOMAIN-CONTAINING PROTEIN"/>
    <property type="match status" value="1"/>
</dbReference>
<dbReference type="Gene3D" id="1.20.58.2150">
    <property type="match status" value="1"/>
</dbReference>
<feature type="signal peptide" evidence="2">
    <location>
        <begin position="1"/>
        <end position="17"/>
    </location>
</feature>
<comment type="caution">
    <text evidence="4">The sequence shown here is derived from an EMBL/GenBank/DDBJ whole genome shotgun (WGS) entry which is preliminary data.</text>
</comment>
<feature type="domain" description="Gylcosyl hydrolase 115 C-terminal" evidence="3">
    <location>
        <begin position="821"/>
        <end position="1000"/>
    </location>
</feature>
<evidence type="ECO:0000259" key="3">
    <source>
        <dbReference type="Pfam" id="PF17829"/>
    </source>
</evidence>
<dbReference type="Gene3D" id="3.30.379.10">
    <property type="entry name" value="Chitobiase/beta-hexosaminidase domain 2-like"/>
    <property type="match status" value="1"/>
</dbReference>
<name>A0A9P9WKN2_9PEZI</name>